<feature type="domain" description="GH16" evidence="3">
    <location>
        <begin position="83"/>
        <end position="317"/>
    </location>
</feature>
<evidence type="ECO:0000256" key="2">
    <source>
        <dbReference type="SAM" id="MobiDB-lite"/>
    </source>
</evidence>
<dbReference type="PANTHER" id="PTHR10963:SF55">
    <property type="entry name" value="GLYCOSIDE HYDROLASE FAMILY 16 PROTEIN"/>
    <property type="match status" value="1"/>
</dbReference>
<feature type="region of interest" description="Disordered" evidence="2">
    <location>
        <begin position="1"/>
        <end position="48"/>
    </location>
</feature>
<feature type="region of interest" description="Disordered" evidence="2">
    <location>
        <begin position="76"/>
        <end position="96"/>
    </location>
</feature>
<comment type="similarity">
    <text evidence="1">Belongs to the glycosyl hydrolase 16 family.</text>
</comment>
<gene>
    <name evidence="4" type="ORF">WMN62_06040</name>
</gene>
<evidence type="ECO:0000313" key="4">
    <source>
        <dbReference type="EMBL" id="MEK0171025.1"/>
    </source>
</evidence>
<dbReference type="InterPro" id="IPR050546">
    <property type="entry name" value="Glycosyl_Hydrlase_16"/>
</dbReference>
<protein>
    <submittedName>
        <fullName evidence="4">Glycoside hydrolase family 16 protein</fullName>
    </submittedName>
</protein>
<proteinExistence type="inferred from homology"/>
<dbReference type="RefSeq" id="WP_340196919.1">
    <property type="nucleotide sequence ID" value="NZ_JBBKAP010000050.1"/>
</dbReference>
<dbReference type="Pfam" id="PF00722">
    <property type="entry name" value="Glyco_hydro_16"/>
    <property type="match status" value="1"/>
</dbReference>
<dbReference type="GO" id="GO:0016787">
    <property type="term" value="F:hydrolase activity"/>
    <property type="evidence" value="ECO:0007669"/>
    <property type="project" value="UniProtKB-KW"/>
</dbReference>
<dbReference type="SUPFAM" id="SSF49899">
    <property type="entry name" value="Concanavalin A-like lectins/glucanases"/>
    <property type="match status" value="1"/>
</dbReference>
<keyword evidence="4" id="KW-0378">Hydrolase</keyword>
<dbReference type="InterPro" id="IPR000757">
    <property type="entry name" value="Beta-glucanase-like"/>
</dbReference>
<dbReference type="Proteomes" id="UP001370299">
    <property type="component" value="Unassembled WGS sequence"/>
</dbReference>
<feature type="compositionally biased region" description="Basic residues" evidence="2">
    <location>
        <begin position="36"/>
        <end position="48"/>
    </location>
</feature>
<comment type="caution">
    <text evidence="4">The sequence shown here is derived from an EMBL/GenBank/DDBJ whole genome shotgun (WGS) entry which is preliminary data.</text>
</comment>
<dbReference type="PANTHER" id="PTHR10963">
    <property type="entry name" value="GLYCOSYL HYDROLASE-RELATED"/>
    <property type="match status" value="1"/>
</dbReference>
<sequence>MTDEQGDGQEARPTWSEHVADDAASAHGAPPAHGRGLSRHRPSRRAGTRRTAFAAGALLVAAGIVAGTTTATTTANGDDVTLDDPSGVSMPSSEPEGWTRVFGEDFADAATNRTFESRYSDRFVAYHGFADTAGTGRYQASTLSTHDGVLDVRLRTTRAGVPLAGGVVPLVDGQWGGQTAGRYSIRMRSDEVDGYGVAVLLWSDENLWSDGEIDFPEGALGAPAWLNVHCLADPAEKCIHQQTEASLKDWHTYTIEWTADRMSFLVDDEVVGTTTENIPTARMHLVVQAGSNAGNPPADAAGSLLIDWMTIDVPADGAEPSASLPDDTATTVPNN</sequence>
<dbReference type="EMBL" id="JBBLYY010000032">
    <property type="protein sequence ID" value="MEK0171025.1"/>
    <property type="molecule type" value="Genomic_DNA"/>
</dbReference>
<feature type="compositionally biased region" description="Low complexity" evidence="2">
    <location>
        <begin position="22"/>
        <end position="34"/>
    </location>
</feature>
<evidence type="ECO:0000256" key="1">
    <source>
        <dbReference type="ARBA" id="ARBA00006865"/>
    </source>
</evidence>
<dbReference type="InterPro" id="IPR013320">
    <property type="entry name" value="ConA-like_dom_sf"/>
</dbReference>
<reference evidence="4 5" key="1">
    <citation type="submission" date="2024-03" db="EMBL/GenBank/DDBJ databases">
        <title>Whole genomes of four grape xylem sap localized bacterial endophytes.</title>
        <authorList>
            <person name="Kumar G."/>
            <person name="Savka M.A."/>
        </authorList>
    </citation>
    <scope>NUCLEOTIDE SEQUENCE [LARGE SCALE GENOMIC DNA]</scope>
    <source>
        <strain evidence="4 5">RIT_GXS8</strain>
    </source>
</reference>
<evidence type="ECO:0000259" key="3">
    <source>
        <dbReference type="PROSITE" id="PS51762"/>
    </source>
</evidence>
<keyword evidence="5" id="KW-1185">Reference proteome</keyword>
<accession>A0ABU8Y869</accession>
<dbReference type="CDD" id="cd00413">
    <property type="entry name" value="Glyco_hydrolase_16"/>
    <property type="match status" value="1"/>
</dbReference>
<dbReference type="Gene3D" id="2.60.120.200">
    <property type="match status" value="1"/>
</dbReference>
<organism evidence="4 5">
    <name type="scientific">Curtobacterium citreum</name>
    <dbReference type="NCBI Taxonomy" id="2036"/>
    <lineage>
        <taxon>Bacteria</taxon>
        <taxon>Bacillati</taxon>
        <taxon>Actinomycetota</taxon>
        <taxon>Actinomycetes</taxon>
        <taxon>Micrococcales</taxon>
        <taxon>Microbacteriaceae</taxon>
        <taxon>Curtobacterium</taxon>
    </lineage>
</organism>
<evidence type="ECO:0000313" key="5">
    <source>
        <dbReference type="Proteomes" id="UP001370299"/>
    </source>
</evidence>
<name>A0ABU8Y869_9MICO</name>
<dbReference type="PROSITE" id="PS51762">
    <property type="entry name" value="GH16_2"/>
    <property type="match status" value="1"/>
</dbReference>